<dbReference type="SUPFAM" id="SSF53474">
    <property type="entry name" value="alpha/beta-Hydrolases"/>
    <property type="match status" value="1"/>
</dbReference>
<dbReference type="AlphaFoldDB" id="A0A378YL61"/>
<keyword evidence="2" id="KW-0378">Hydrolase</keyword>
<protein>
    <submittedName>
        <fullName evidence="2">Alpha/beta hydrolase family</fullName>
    </submittedName>
</protein>
<dbReference type="Proteomes" id="UP000255467">
    <property type="component" value="Unassembled WGS sequence"/>
</dbReference>
<keyword evidence="1" id="KW-0732">Signal</keyword>
<dbReference type="EMBL" id="UGRY01000002">
    <property type="protein sequence ID" value="SUA77548.1"/>
    <property type="molecule type" value="Genomic_DNA"/>
</dbReference>
<evidence type="ECO:0000313" key="3">
    <source>
        <dbReference type="Proteomes" id="UP000255467"/>
    </source>
</evidence>
<dbReference type="PROSITE" id="PS51257">
    <property type="entry name" value="PROKAR_LIPOPROTEIN"/>
    <property type="match status" value="1"/>
</dbReference>
<dbReference type="OrthoDB" id="4568724at2"/>
<evidence type="ECO:0000256" key="1">
    <source>
        <dbReference type="SAM" id="SignalP"/>
    </source>
</evidence>
<dbReference type="RefSeq" id="WP_147287060.1">
    <property type="nucleotide sequence ID" value="NZ_UGRY01000002.1"/>
</dbReference>
<evidence type="ECO:0000313" key="2">
    <source>
        <dbReference type="EMBL" id="SUA77548.1"/>
    </source>
</evidence>
<feature type="chain" id="PRO_5016715331" evidence="1">
    <location>
        <begin position="29"/>
        <end position="333"/>
    </location>
</feature>
<proteinExistence type="predicted"/>
<reference evidence="2 3" key="1">
    <citation type="submission" date="2018-06" db="EMBL/GenBank/DDBJ databases">
        <authorList>
            <consortium name="Pathogen Informatics"/>
            <person name="Doyle S."/>
        </authorList>
    </citation>
    <scope>NUCLEOTIDE SEQUENCE [LARGE SCALE GENOMIC DNA]</scope>
    <source>
        <strain evidence="2 3">NCTC1934</strain>
    </source>
</reference>
<organism evidence="2 3">
    <name type="scientific">Nocardia otitidiscaviarum</name>
    <dbReference type="NCBI Taxonomy" id="1823"/>
    <lineage>
        <taxon>Bacteria</taxon>
        <taxon>Bacillati</taxon>
        <taxon>Actinomycetota</taxon>
        <taxon>Actinomycetes</taxon>
        <taxon>Mycobacteriales</taxon>
        <taxon>Nocardiaceae</taxon>
        <taxon>Nocardia</taxon>
    </lineage>
</organism>
<name>A0A378YL61_9NOCA</name>
<accession>A0A378YL61</accession>
<dbReference type="STRING" id="1406858.GCA_000710895_04894"/>
<dbReference type="GO" id="GO:0016787">
    <property type="term" value="F:hydrolase activity"/>
    <property type="evidence" value="ECO:0007669"/>
    <property type="project" value="UniProtKB-KW"/>
</dbReference>
<feature type="signal peptide" evidence="1">
    <location>
        <begin position="1"/>
        <end position="28"/>
    </location>
</feature>
<keyword evidence="3" id="KW-1185">Reference proteome</keyword>
<dbReference type="InterPro" id="IPR006311">
    <property type="entry name" value="TAT_signal"/>
</dbReference>
<dbReference type="Gene3D" id="3.40.50.1820">
    <property type="entry name" value="alpha/beta hydrolase"/>
    <property type="match status" value="1"/>
</dbReference>
<dbReference type="InterPro" id="IPR029058">
    <property type="entry name" value="AB_hydrolase_fold"/>
</dbReference>
<gene>
    <name evidence="2" type="ORF">NCTC1934_03078</name>
</gene>
<sequence length="333" mass="34751">MNLRRLVLTAMFAAACAAATVATPVAHAEPDRVPETVDIACGDAVRHLNADWYLPDGPAGGLVWLQHGFARSNANVASLAEHFAAAGYVVFAPSLPFMDPAGCTLQNLGDNTGFLGNLADLFATDAEPTNSLARSFAAATATAHRPDLRLPRQTVFVGHSAGGEAVEYVARRLHTDHPAAFADLRGLVLLDPVKSFLGDNTDQALTDLDHTDLPILDIAAKPSPCNLFGVGTDTLQRLLHRRYLGIRIGTGVHTDAEGPSGDTLGDLVCGDPTSVNISTLQTLAVGWATDYFTGTRTAAYYPAHAPAADAAAAHSAVTDVVSAAPEAEILVGV</sequence>
<dbReference type="PROSITE" id="PS51318">
    <property type="entry name" value="TAT"/>
    <property type="match status" value="1"/>
</dbReference>